<protein>
    <recommendedName>
        <fullName evidence="1">DUF4935 domain-containing protein</fullName>
    </recommendedName>
</protein>
<reference evidence="2 3" key="1">
    <citation type="submission" date="2021-08" db="EMBL/GenBank/DDBJ databases">
        <title>Streptomyces sp. PTM05 isolated from lichen.</title>
        <authorList>
            <person name="Somphong A."/>
            <person name="Phongsopitanun W."/>
            <person name="Tanasupawat S."/>
        </authorList>
    </citation>
    <scope>NUCLEOTIDE SEQUENCE [LARGE SCALE GENOMIC DNA]</scope>
    <source>
        <strain evidence="2 3">Ptm05</strain>
    </source>
</reference>
<name>A0ABS7QVP3_9ACTN</name>
<accession>A0ABS7QVP3</accession>
<dbReference type="Pfam" id="PF16289">
    <property type="entry name" value="PIN_12"/>
    <property type="match status" value="1"/>
</dbReference>
<evidence type="ECO:0000313" key="3">
    <source>
        <dbReference type="Proteomes" id="UP001198565"/>
    </source>
</evidence>
<keyword evidence="3" id="KW-1185">Reference proteome</keyword>
<gene>
    <name evidence="2" type="ORF">K7472_20945</name>
</gene>
<evidence type="ECO:0000313" key="2">
    <source>
        <dbReference type="EMBL" id="MBY8887288.1"/>
    </source>
</evidence>
<comment type="caution">
    <text evidence="2">The sequence shown here is derived from an EMBL/GenBank/DDBJ whole genome shotgun (WGS) entry which is preliminary data.</text>
</comment>
<dbReference type="RefSeq" id="WP_222980028.1">
    <property type="nucleotide sequence ID" value="NZ_JAINVZ010000015.1"/>
</dbReference>
<proteinExistence type="predicted"/>
<feature type="domain" description="DUF4935" evidence="1">
    <location>
        <begin position="2"/>
        <end position="162"/>
    </location>
</feature>
<evidence type="ECO:0000259" key="1">
    <source>
        <dbReference type="Pfam" id="PF16289"/>
    </source>
</evidence>
<dbReference type="Proteomes" id="UP001198565">
    <property type="component" value="Unassembled WGS sequence"/>
</dbReference>
<sequence>MIVLDTNQLEHVQPPHGPGLAMLRTIARETGHELALPEMAFEEHLAHIHHRVQKAESKITGGINELQRLAPFWPGNVSPLPGDHVLRNHRDELMKIFRVLQTPDGVAREALLRETQRRLPAAGSWELPGTGGRDVAIWLTALDECRQSGMKMYFVSMDKNAFGGPTLHPELREDITKALAGRAELFHYCNGVTALLEELAEKRQNRLTKNRVAKSLPVRDALTALGTGHEFRMELIDAAGLANVTVASGPELDHLELTKLEHETSYQLGDSAWATARATWQAAKHITASWFGTHGQDISITHEVQVVFTVTTTLLMQLDATGAITAAEIAARTRCTNITSNIVR</sequence>
<dbReference type="InterPro" id="IPR032557">
    <property type="entry name" value="DUF4935"/>
</dbReference>
<dbReference type="EMBL" id="JAINVZ010000015">
    <property type="protein sequence ID" value="MBY8887288.1"/>
    <property type="molecule type" value="Genomic_DNA"/>
</dbReference>
<organism evidence="2 3">
    <name type="scientific">Streptantibioticus parmotrematis</name>
    <dbReference type="NCBI Taxonomy" id="2873249"/>
    <lineage>
        <taxon>Bacteria</taxon>
        <taxon>Bacillati</taxon>
        <taxon>Actinomycetota</taxon>
        <taxon>Actinomycetes</taxon>
        <taxon>Kitasatosporales</taxon>
        <taxon>Streptomycetaceae</taxon>
        <taxon>Streptantibioticus</taxon>
    </lineage>
</organism>